<evidence type="ECO:0000313" key="2">
    <source>
        <dbReference type="Proteomes" id="UP000245910"/>
    </source>
</evidence>
<protein>
    <submittedName>
        <fullName evidence="1">Uncharacterized protein</fullName>
    </submittedName>
</protein>
<keyword evidence="2" id="KW-1185">Reference proteome</keyword>
<dbReference type="AlphaFoldDB" id="A0A2L2TNW6"/>
<organism evidence="1 2">
    <name type="scientific">Fusarium venenatum</name>
    <dbReference type="NCBI Taxonomy" id="56646"/>
    <lineage>
        <taxon>Eukaryota</taxon>
        <taxon>Fungi</taxon>
        <taxon>Dikarya</taxon>
        <taxon>Ascomycota</taxon>
        <taxon>Pezizomycotina</taxon>
        <taxon>Sordariomycetes</taxon>
        <taxon>Hypocreomycetidae</taxon>
        <taxon>Hypocreales</taxon>
        <taxon>Nectriaceae</taxon>
        <taxon>Fusarium</taxon>
    </lineage>
</organism>
<proteinExistence type="predicted"/>
<reference evidence="2" key="1">
    <citation type="submission" date="2014-10" db="EMBL/GenBank/DDBJ databases">
        <authorList>
            <person name="King R."/>
        </authorList>
    </citation>
    <scope>NUCLEOTIDE SEQUENCE [LARGE SCALE GENOMIC DNA]</scope>
    <source>
        <strain evidence="2">A3/5</strain>
    </source>
</reference>
<accession>A0A2L2TNW6</accession>
<name>A0A2L2TNW6_9HYPO</name>
<sequence length="98" mass="10889">MPRRSPWRYHGQPLVAEGMEFWFWGLKVFTVRFLLGGSIPGVSQIVHFLFCLNLHQSAWCTSAETCSKLISLAGQLLDASGRIVSVLLGPSNATQRNV</sequence>
<dbReference type="EMBL" id="LN649229">
    <property type="protein sequence ID" value="CEI65056.1"/>
    <property type="molecule type" value="Genomic_DNA"/>
</dbReference>
<evidence type="ECO:0000313" key="1">
    <source>
        <dbReference type="EMBL" id="CEI65056.1"/>
    </source>
</evidence>
<dbReference type="Proteomes" id="UP000245910">
    <property type="component" value="Chromosome I"/>
</dbReference>